<protein>
    <submittedName>
        <fullName evidence="1">Uncharacterized protein</fullName>
    </submittedName>
</protein>
<evidence type="ECO:0000313" key="2">
    <source>
        <dbReference type="Proteomes" id="UP001054837"/>
    </source>
</evidence>
<comment type="caution">
    <text evidence="1">The sequence shown here is derived from an EMBL/GenBank/DDBJ whole genome shotgun (WGS) entry which is preliminary data.</text>
</comment>
<keyword evidence="2" id="KW-1185">Reference proteome</keyword>
<accession>A0AAV4X1N6</accession>
<gene>
    <name evidence="1" type="ORF">CDAR_438361</name>
</gene>
<dbReference type="AlphaFoldDB" id="A0AAV4X1N6"/>
<dbReference type="Proteomes" id="UP001054837">
    <property type="component" value="Unassembled WGS sequence"/>
</dbReference>
<reference evidence="1 2" key="1">
    <citation type="submission" date="2021-06" db="EMBL/GenBank/DDBJ databases">
        <title>Caerostris darwini draft genome.</title>
        <authorList>
            <person name="Kono N."/>
            <person name="Arakawa K."/>
        </authorList>
    </citation>
    <scope>NUCLEOTIDE SEQUENCE [LARGE SCALE GENOMIC DNA]</scope>
</reference>
<organism evidence="1 2">
    <name type="scientific">Caerostris darwini</name>
    <dbReference type="NCBI Taxonomy" id="1538125"/>
    <lineage>
        <taxon>Eukaryota</taxon>
        <taxon>Metazoa</taxon>
        <taxon>Ecdysozoa</taxon>
        <taxon>Arthropoda</taxon>
        <taxon>Chelicerata</taxon>
        <taxon>Arachnida</taxon>
        <taxon>Araneae</taxon>
        <taxon>Araneomorphae</taxon>
        <taxon>Entelegynae</taxon>
        <taxon>Araneoidea</taxon>
        <taxon>Araneidae</taxon>
        <taxon>Caerostris</taxon>
    </lineage>
</organism>
<proteinExistence type="predicted"/>
<evidence type="ECO:0000313" key="1">
    <source>
        <dbReference type="EMBL" id="GIY88736.1"/>
    </source>
</evidence>
<dbReference type="EMBL" id="BPLQ01015526">
    <property type="protein sequence ID" value="GIY88736.1"/>
    <property type="molecule type" value="Genomic_DNA"/>
</dbReference>
<sequence>MRGMCEIGILASYPINQRTSPGTSVRGSPLYSALSRQFPNAIDRACLQKVLIDHYRTGLQRRVTEFVTFK</sequence>
<name>A0AAV4X1N6_9ARAC</name>